<proteinExistence type="predicted"/>
<dbReference type="Proteomes" id="UP000583101">
    <property type="component" value="Unassembled WGS sequence"/>
</dbReference>
<keyword evidence="2" id="KW-1185">Reference proteome</keyword>
<accession>A0ABR6I6D4</accession>
<gene>
    <name evidence="1" type="ORF">GGR35_001195</name>
</gene>
<protein>
    <submittedName>
        <fullName evidence="1">Uncharacterized protein</fullName>
    </submittedName>
</protein>
<evidence type="ECO:0000313" key="1">
    <source>
        <dbReference type="EMBL" id="MBB3968603.1"/>
    </source>
</evidence>
<name>A0ABR6I6D4_9SPHI</name>
<sequence>MRCNCLCVFDLIIEHSKGMPPARATQCTFVDTYSTFYPLQRIQDNIYAGKSWYCCLKLNGEMPDWLVNNLTK</sequence>
<dbReference type="EMBL" id="JACIEG010000002">
    <property type="protein sequence ID" value="MBB3968603.1"/>
    <property type="molecule type" value="Genomic_DNA"/>
</dbReference>
<evidence type="ECO:0000313" key="2">
    <source>
        <dbReference type="Proteomes" id="UP000583101"/>
    </source>
</evidence>
<reference evidence="1 2" key="1">
    <citation type="submission" date="2020-08" db="EMBL/GenBank/DDBJ databases">
        <title>Genomic Encyclopedia of Type Strains, Phase IV (KMG-IV): sequencing the most valuable type-strain genomes for metagenomic binning, comparative biology and taxonomic classification.</title>
        <authorList>
            <person name="Goeker M."/>
        </authorList>
    </citation>
    <scope>NUCLEOTIDE SEQUENCE [LARGE SCALE GENOMIC DNA]</scope>
    <source>
        <strain evidence="1 2">DSM 100995</strain>
    </source>
</reference>
<organism evidence="1 2">
    <name type="scientific">Mucilaginibacter phyllosphaerae</name>
    <dbReference type="NCBI Taxonomy" id="1812349"/>
    <lineage>
        <taxon>Bacteria</taxon>
        <taxon>Pseudomonadati</taxon>
        <taxon>Bacteroidota</taxon>
        <taxon>Sphingobacteriia</taxon>
        <taxon>Sphingobacteriales</taxon>
        <taxon>Sphingobacteriaceae</taxon>
        <taxon>Mucilaginibacter</taxon>
    </lineage>
</organism>
<comment type="caution">
    <text evidence="1">The sequence shown here is derived from an EMBL/GenBank/DDBJ whole genome shotgun (WGS) entry which is preliminary data.</text>
</comment>